<name>A0A1G4MH77_LACFM</name>
<dbReference type="SMART" id="SM00066">
    <property type="entry name" value="GAL4"/>
    <property type="match status" value="1"/>
</dbReference>
<organism evidence="16 17">
    <name type="scientific">Lachancea fermentati</name>
    <name type="common">Zygosaccharomyces fermentati</name>
    <dbReference type="NCBI Taxonomy" id="4955"/>
    <lineage>
        <taxon>Eukaryota</taxon>
        <taxon>Fungi</taxon>
        <taxon>Dikarya</taxon>
        <taxon>Ascomycota</taxon>
        <taxon>Saccharomycotina</taxon>
        <taxon>Saccharomycetes</taxon>
        <taxon>Saccharomycetales</taxon>
        <taxon>Saccharomycetaceae</taxon>
        <taxon>Lachancea</taxon>
    </lineage>
</organism>
<keyword evidence="11" id="KW-0539">Nucleus</keyword>
<dbReference type="SUPFAM" id="SSF57701">
    <property type="entry name" value="Zn2/Cys6 DNA-binding domain"/>
    <property type="match status" value="1"/>
</dbReference>
<dbReference type="OrthoDB" id="2406834at2759"/>
<dbReference type="GO" id="GO:0008270">
    <property type="term" value="F:zinc ion binding"/>
    <property type="evidence" value="ECO:0007669"/>
    <property type="project" value="InterPro"/>
</dbReference>
<evidence type="ECO:0000256" key="11">
    <source>
        <dbReference type="ARBA" id="ARBA00023242"/>
    </source>
</evidence>
<dbReference type="GO" id="GO:0006351">
    <property type="term" value="P:DNA-templated transcription"/>
    <property type="evidence" value="ECO:0007669"/>
    <property type="project" value="InterPro"/>
</dbReference>
<dbReference type="PROSITE" id="PS00463">
    <property type="entry name" value="ZN2_CY6_FUNGAL_1"/>
    <property type="match status" value="1"/>
</dbReference>
<evidence type="ECO:0000256" key="4">
    <source>
        <dbReference type="ARBA" id="ARBA00022491"/>
    </source>
</evidence>
<dbReference type="InterPro" id="IPR050675">
    <property type="entry name" value="OAF3"/>
</dbReference>
<reference evidence="16 17" key="1">
    <citation type="submission" date="2016-03" db="EMBL/GenBank/DDBJ databases">
        <authorList>
            <person name="Devillers H."/>
        </authorList>
    </citation>
    <scope>NUCLEOTIDE SEQUENCE [LARGE SCALE GENOMIC DNA]</scope>
    <source>
        <strain evidence="16">CBS 6772</strain>
    </source>
</reference>
<dbReference type="AlphaFoldDB" id="A0A1G4MH77"/>
<evidence type="ECO:0000259" key="15">
    <source>
        <dbReference type="PROSITE" id="PS50048"/>
    </source>
</evidence>
<dbReference type="EMBL" id="LT598486">
    <property type="protein sequence ID" value="SCW03193.1"/>
    <property type="molecule type" value="Genomic_DNA"/>
</dbReference>
<keyword evidence="8" id="KW-0238">DNA-binding</keyword>
<evidence type="ECO:0000256" key="12">
    <source>
        <dbReference type="ARBA" id="ARBA00037679"/>
    </source>
</evidence>
<dbReference type="InterPro" id="IPR007219">
    <property type="entry name" value="XnlR_reg_dom"/>
</dbReference>
<dbReference type="GO" id="GO:0005634">
    <property type="term" value="C:nucleus"/>
    <property type="evidence" value="ECO:0007669"/>
    <property type="project" value="TreeGrafter"/>
</dbReference>
<comment type="similarity">
    <text evidence="13">Belongs to the OAF3 family.</text>
</comment>
<dbReference type="GO" id="GO:0000978">
    <property type="term" value="F:RNA polymerase II cis-regulatory region sequence-specific DNA binding"/>
    <property type="evidence" value="ECO:0007669"/>
    <property type="project" value="TreeGrafter"/>
</dbReference>
<keyword evidence="4" id="KW-0678">Repressor</keyword>
<dbReference type="Proteomes" id="UP000190831">
    <property type="component" value="Chromosome G"/>
</dbReference>
<comment type="subcellular location">
    <subcellularLocation>
        <location evidence="2">Cytoplasm</location>
    </subcellularLocation>
    <subcellularLocation>
        <location evidence="1">Mitochondrion</location>
    </subcellularLocation>
</comment>
<evidence type="ECO:0000256" key="5">
    <source>
        <dbReference type="ARBA" id="ARBA00022723"/>
    </source>
</evidence>
<dbReference type="PROSITE" id="PS50048">
    <property type="entry name" value="ZN2_CY6_FUNGAL_2"/>
    <property type="match status" value="1"/>
</dbReference>
<gene>
    <name evidence="16" type="ORF">LAFE_0G05050G</name>
</gene>
<accession>A0A1G4MH77</accession>
<sequence length="799" mass="92412">MDKHTSARKRRRLTVVCTNCKRRKSKCDRLKPVCGNCLRLGDQSTCLYVSNPISPQTSTPPLISQCFEEYHEEPPTLINLVPYGHNINAKRSATTYIAPLTTAAIRQRDPYLQILDFVSGVPRKRAIIKSSAKEEDSQKESLPTSMRIIKKLDKLTATKQLDPATSSFIQKHESMYRSLFDKFAQCRRNHSWEVDEKLLPGPHFPKKDVFLRYVWPHFEIHISKLLPIFNNDVLRFEIEQLYKSWEESQKLNVKHNDYTVYSIVLLITSISQLSVKFAHRRGKTAPSKPETIILEINTQKYIAIVNHFILQCKIFRKITVLQLQCLLLLRVYHWCAPDDGDGELLQQSIVLMGTIIGGCRDTGVGWLCFKDPSHFTAEVHPGSRPSIDQMGTDGYIDIYRRIWSFVLHWDRKLSILTGQECFIGKTIKFQNIDTDSWHMKLMVVDHLMFKIANSISDSPHQVDLEKTTKLFEDLSRSVKDILHKDETDYHFYFETYIVLTVSEISVYHAYLVQCETTGNVEDFQDCIQYLFEKILKLSKLCYEYLEGDPELDPYTNFYTNKIVDVALTNLCQILPAIIIRCGRATDKRTKSILLKFYYNLSSMYFNELGVNYYQVFRRMFSTKLTYTTLAVSNQDDSWKPILEFLQSPHFVAEKSSCVKRPLLDQFLEAYKSNDDDKDVVKLWTDIYSGGSNLSFDLDLESHENDLRLFMENQYSDYNVFAAFCHKVSTKFIEHAKENPSVITEDESLLGGLPNVDLNILSDFNGMGDFAEFLTFFEENETPNQPSKAEIVDGLLNDSI</sequence>
<evidence type="ECO:0000256" key="3">
    <source>
        <dbReference type="ARBA" id="ARBA00022490"/>
    </source>
</evidence>
<comment type="function">
    <text evidence="12">Transcriptional inhibitor with a significantly increased number of target genes in response to oleate.</text>
</comment>
<evidence type="ECO:0000256" key="6">
    <source>
        <dbReference type="ARBA" id="ARBA00022833"/>
    </source>
</evidence>
<dbReference type="GO" id="GO:0045944">
    <property type="term" value="P:positive regulation of transcription by RNA polymerase II"/>
    <property type="evidence" value="ECO:0007669"/>
    <property type="project" value="TreeGrafter"/>
</dbReference>
<dbReference type="CDD" id="cd00067">
    <property type="entry name" value="GAL4"/>
    <property type="match status" value="1"/>
</dbReference>
<keyword evidence="7" id="KW-0805">Transcription regulation</keyword>
<evidence type="ECO:0000256" key="9">
    <source>
        <dbReference type="ARBA" id="ARBA00023128"/>
    </source>
</evidence>
<evidence type="ECO:0000256" key="7">
    <source>
        <dbReference type="ARBA" id="ARBA00023015"/>
    </source>
</evidence>
<proteinExistence type="inferred from homology"/>
<feature type="domain" description="Zn(2)-C6 fungal-type" evidence="15">
    <location>
        <begin position="16"/>
        <end position="48"/>
    </location>
</feature>
<dbReference type="Pfam" id="PF04082">
    <property type="entry name" value="Fungal_trans"/>
    <property type="match status" value="1"/>
</dbReference>
<keyword evidence="17" id="KW-1185">Reference proteome</keyword>
<evidence type="ECO:0000256" key="14">
    <source>
        <dbReference type="ARBA" id="ARBA00040584"/>
    </source>
</evidence>
<dbReference type="GO" id="GO:0000981">
    <property type="term" value="F:DNA-binding transcription factor activity, RNA polymerase II-specific"/>
    <property type="evidence" value="ECO:0007669"/>
    <property type="project" value="InterPro"/>
</dbReference>
<evidence type="ECO:0000256" key="2">
    <source>
        <dbReference type="ARBA" id="ARBA00004496"/>
    </source>
</evidence>
<dbReference type="STRING" id="4955.A0A1G4MH77"/>
<evidence type="ECO:0000256" key="8">
    <source>
        <dbReference type="ARBA" id="ARBA00023125"/>
    </source>
</evidence>
<evidence type="ECO:0000256" key="1">
    <source>
        <dbReference type="ARBA" id="ARBA00004173"/>
    </source>
</evidence>
<evidence type="ECO:0000313" key="16">
    <source>
        <dbReference type="EMBL" id="SCW03193.1"/>
    </source>
</evidence>
<keyword evidence="9" id="KW-0496">Mitochondrion</keyword>
<dbReference type="OMA" id="WCAPEDG"/>
<keyword evidence="10" id="KW-0804">Transcription</keyword>
<protein>
    <recommendedName>
        <fullName evidence="14">Oleate activated transcription factor 3</fullName>
    </recommendedName>
</protein>
<keyword evidence="3" id="KW-0963">Cytoplasm</keyword>
<dbReference type="GO" id="GO:0005739">
    <property type="term" value="C:mitochondrion"/>
    <property type="evidence" value="ECO:0007669"/>
    <property type="project" value="UniProtKB-SubCell"/>
</dbReference>
<keyword evidence="6" id="KW-0862">Zinc</keyword>
<dbReference type="Gene3D" id="4.10.240.10">
    <property type="entry name" value="Zn(2)-C6 fungal-type DNA-binding domain"/>
    <property type="match status" value="1"/>
</dbReference>
<dbReference type="PANTHER" id="PTHR31069:SF33">
    <property type="entry name" value="OLEATE ACTIVATED TRANSCRIPTION FACTOR 3"/>
    <property type="match status" value="1"/>
</dbReference>
<evidence type="ECO:0000256" key="10">
    <source>
        <dbReference type="ARBA" id="ARBA00023163"/>
    </source>
</evidence>
<dbReference type="Pfam" id="PF00172">
    <property type="entry name" value="Zn_clus"/>
    <property type="match status" value="1"/>
</dbReference>
<dbReference type="InterPro" id="IPR001138">
    <property type="entry name" value="Zn2Cys6_DnaBD"/>
</dbReference>
<evidence type="ECO:0000313" key="17">
    <source>
        <dbReference type="Proteomes" id="UP000190831"/>
    </source>
</evidence>
<dbReference type="InterPro" id="IPR036864">
    <property type="entry name" value="Zn2-C6_fun-type_DNA-bd_sf"/>
</dbReference>
<keyword evidence="5" id="KW-0479">Metal-binding</keyword>
<evidence type="ECO:0000256" key="13">
    <source>
        <dbReference type="ARBA" id="ARBA00038234"/>
    </source>
</evidence>
<dbReference type="PANTHER" id="PTHR31069">
    <property type="entry name" value="OLEATE-ACTIVATED TRANSCRIPTION FACTOR 1-RELATED"/>
    <property type="match status" value="1"/>
</dbReference>